<organism evidence="1 2">
    <name type="scientific">Nepenthes gracilis</name>
    <name type="common">Slender pitcher plant</name>
    <dbReference type="NCBI Taxonomy" id="150966"/>
    <lineage>
        <taxon>Eukaryota</taxon>
        <taxon>Viridiplantae</taxon>
        <taxon>Streptophyta</taxon>
        <taxon>Embryophyta</taxon>
        <taxon>Tracheophyta</taxon>
        <taxon>Spermatophyta</taxon>
        <taxon>Magnoliopsida</taxon>
        <taxon>eudicotyledons</taxon>
        <taxon>Gunneridae</taxon>
        <taxon>Pentapetalae</taxon>
        <taxon>Caryophyllales</taxon>
        <taxon>Nepenthaceae</taxon>
        <taxon>Nepenthes</taxon>
    </lineage>
</organism>
<evidence type="ECO:0000313" key="1">
    <source>
        <dbReference type="EMBL" id="GMH25824.1"/>
    </source>
</evidence>
<dbReference type="GO" id="GO:0046872">
    <property type="term" value="F:metal ion binding"/>
    <property type="evidence" value="ECO:0007669"/>
    <property type="project" value="UniProtKB-KW"/>
</dbReference>
<dbReference type="GO" id="GO:0005783">
    <property type="term" value="C:endoplasmic reticulum"/>
    <property type="evidence" value="ECO:0007669"/>
    <property type="project" value="TreeGrafter"/>
</dbReference>
<sequence length="295" mass="32965">MERHKVKDTYKDVTKYFFCLDSSPFANVSRLLVVVVKKGAAERERRDVILVVLRAPSKCLCFIIAAPTPSEVRDFAAADPSTHRIEGLNSSTGLCRSPFPHQEGVLPCGQYRSWTVQELEIIEVVADQVAVAISHAAVLEESQLMRDKLVEQHRALQRAKKIAMMASQARNWFLKVIGDGMRRPLHSILGLLSSLQDENFDPEQQLIVDAYQMNFSQFSRMLEARVQVPPRALARTLLFEEASTEVFNHLQSTSSIITSPVSSPLLLVTALLLSHRSNAIPVPTSWSAPLVKCMT</sequence>
<evidence type="ECO:0000313" key="2">
    <source>
        <dbReference type="Proteomes" id="UP001279734"/>
    </source>
</evidence>
<accession>A0AAD3TAQ5</accession>
<dbReference type="EMBL" id="BSYO01000030">
    <property type="protein sequence ID" value="GMH25824.1"/>
    <property type="molecule type" value="Genomic_DNA"/>
</dbReference>
<dbReference type="Gene3D" id="1.10.287.130">
    <property type="match status" value="1"/>
</dbReference>
<dbReference type="GO" id="GO:0038199">
    <property type="term" value="F:ethylene receptor activity"/>
    <property type="evidence" value="ECO:0007669"/>
    <property type="project" value="TreeGrafter"/>
</dbReference>
<gene>
    <name evidence="1" type="ORF">Nepgr_027667</name>
</gene>
<comment type="caution">
    <text evidence="1">The sequence shown here is derived from an EMBL/GenBank/DDBJ whole genome shotgun (WGS) entry which is preliminary data.</text>
</comment>
<dbReference type="PANTHER" id="PTHR24423">
    <property type="entry name" value="TWO-COMPONENT SENSOR HISTIDINE KINASE"/>
    <property type="match status" value="1"/>
</dbReference>
<reference evidence="1" key="1">
    <citation type="submission" date="2023-05" db="EMBL/GenBank/DDBJ databases">
        <title>Nepenthes gracilis genome sequencing.</title>
        <authorList>
            <person name="Fukushima K."/>
        </authorList>
    </citation>
    <scope>NUCLEOTIDE SEQUENCE</scope>
    <source>
        <strain evidence="1">SING2019-196</strain>
    </source>
</reference>
<dbReference type="PANTHER" id="PTHR24423:SF633">
    <property type="entry name" value="ETHYLENE RECEPTOR 2"/>
    <property type="match status" value="1"/>
</dbReference>
<dbReference type="AlphaFoldDB" id="A0AAD3TAQ5"/>
<protein>
    <submittedName>
        <fullName evidence="1">Uncharacterized protein</fullName>
    </submittedName>
</protein>
<dbReference type="GO" id="GO:0051740">
    <property type="term" value="F:ethylene binding"/>
    <property type="evidence" value="ECO:0007669"/>
    <property type="project" value="TreeGrafter"/>
</dbReference>
<proteinExistence type="predicted"/>
<name>A0AAD3TAQ5_NEPGR</name>
<dbReference type="Proteomes" id="UP001279734">
    <property type="component" value="Unassembled WGS sequence"/>
</dbReference>
<dbReference type="GO" id="GO:0016301">
    <property type="term" value="F:kinase activity"/>
    <property type="evidence" value="ECO:0007669"/>
    <property type="project" value="UniProtKB-KW"/>
</dbReference>
<keyword evidence="2" id="KW-1185">Reference proteome</keyword>
<dbReference type="GO" id="GO:0005524">
    <property type="term" value="F:ATP binding"/>
    <property type="evidence" value="ECO:0007669"/>
    <property type="project" value="UniProtKB-KW"/>
</dbReference>